<dbReference type="Proteomes" id="UP000261011">
    <property type="component" value="Unassembled WGS sequence"/>
</dbReference>
<dbReference type="SMART" id="SM01095">
    <property type="entry name" value="Cpl-7"/>
    <property type="match status" value="1"/>
</dbReference>
<evidence type="ECO:0000259" key="3">
    <source>
        <dbReference type="SMART" id="SM01095"/>
    </source>
</evidence>
<dbReference type="GO" id="GO:0016998">
    <property type="term" value="P:cell wall macromolecule catabolic process"/>
    <property type="evidence" value="ECO:0007669"/>
    <property type="project" value="InterPro"/>
</dbReference>
<dbReference type="Pfam" id="PF08230">
    <property type="entry name" value="CW_7"/>
    <property type="match status" value="1"/>
</dbReference>
<evidence type="ECO:0000313" key="4">
    <source>
        <dbReference type="EMBL" id="RGB77036.1"/>
    </source>
</evidence>
<feature type="domain" description="Cpl-7 lysozyme C-terminal" evidence="3">
    <location>
        <begin position="325"/>
        <end position="366"/>
    </location>
</feature>
<reference evidence="4 5" key="1">
    <citation type="submission" date="2018-08" db="EMBL/GenBank/DDBJ databases">
        <title>A genome reference for cultivated species of the human gut microbiota.</title>
        <authorList>
            <person name="Zou Y."/>
            <person name="Xue W."/>
            <person name="Luo G."/>
        </authorList>
    </citation>
    <scope>NUCLEOTIDE SEQUENCE [LARGE SCALE GENOMIC DNA]</scope>
    <source>
        <strain evidence="4 5">OF01-3</strain>
    </source>
</reference>
<comment type="similarity">
    <text evidence="1">Belongs to the glycosyl hydrolase 25 family.</text>
</comment>
<dbReference type="Pfam" id="PF01183">
    <property type="entry name" value="Glyco_hydro_25"/>
    <property type="match status" value="1"/>
</dbReference>
<evidence type="ECO:0000256" key="1">
    <source>
        <dbReference type="ARBA" id="ARBA00010646"/>
    </source>
</evidence>
<proteinExistence type="inferred from homology"/>
<evidence type="ECO:0000313" key="5">
    <source>
        <dbReference type="Proteomes" id="UP000261011"/>
    </source>
</evidence>
<sequence length="368" mass="42336">MKKLRYKVFTLSLACGFLLPNTAYASEVVMYNDKDLDQVFIDNGIDYDKEAVEKRKAEFESNNNYLAPDYEVTDVTESEDIEKNENGDLEITTTTETTIEDVNPAPVYSKTPVYNKVVDISEHQDPNKINYDKFSKDVDGAILRTSITDSKTLNIRTDYALERHYKELNTRGVPLGFYHYSRAINADEARREANYVSKVLKNKKVSLPVYIDIEDHNRQVKASSGKISEAAEAFILAMNRNGYVSGVYSYPWFANTYLTRDVRNKYDFWIADYRSKDFTSYNTSDFDSWQYTSRGKINGYGGDIDISKVYKDYPYIINGKSNKNINQLVDEIIAGKWGTGLDRQKRLTYAGYNYNIIQKAVNLRLKNA</sequence>
<dbReference type="RefSeq" id="WP_117520623.1">
    <property type="nucleotide sequence ID" value="NZ_AP031484.1"/>
</dbReference>
<evidence type="ECO:0000256" key="2">
    <source>
        <dbReference type="SAM" id="SignalP"/>
    </source>
</evidence>
<dbReference type="GO" id="GO:0016052">
    <property type="term" value="P:carbohydrate catabolic process"/>
    <property type="evidence" value="ECO:0007669"/>
    <property type="project" value="TreeGrafter"/>
</dbReference>
<keyword evidence="4" id="KW-0378">Hydrolase</keyword>
<dbReference type="GO" id="GO:0003796">
    <property type="term" value="F:lysozyme activity"/>
    <property type="evidence" value="ECO:0007669"/>
    <property type="project" value="InterPro"/>
</dbReference>
<accession>A0A3E2TJ71</accession>
<dbReference type="PANTHER" id="PTHR34135">
    <property type="entry name" value="LYSOZYME"/>
    <property type="match status" value="1"/>
</dbReference>
<dbReference type="InterPro" id="IPR013168">
    <property type="entry name" value="Cpl_7_lyso_C"/>
</dbReference>
<dbReference type="SUPFAM" id="SSF51445">
    <property type="entry name" value="(Trans)glycosidases"/>
    <property type="match status" value="1"/>
</dbReference>
<protein>
    <submittedName>
        <fullName evidence="4">Glycoside hydrolase</fullName>
    </submittedName>
</protein>
<dbReference type="OrthoDB" id="5056238at2"/>
<comment type="caution">
    <text evidence="4">The sequence shown here is derived from an EMBL/GenBank/DDBJ whole genome shotgun (WGS) entry which is preliminary data.</text>
</comment>
<feature type="chain" id="PRO_5017661696" evidence="2">
    <location>
        <begin position="26"/>
        <end position="368"/>
    </location>
</feature>
<dbReference type="PROSITE" id="PS51904">
    <property type="entry name" value="GLYCOSYL_HYDROL_F25_2"/>
    <property type="match status" value="1"/>
</dbReference>
<dbReference type="Gene3D" id="3.20.20.80">
    <property type="entry name" value="Glycosidases"/>
    <property type="match status" value="1"/>
</dbReference>
<dbReference type="InterPro" id="IPR017853">
    <property type="entry name" value="GH"/>
</dbReference>
<dbReference type="EMBL" id="QVEU01000002">
    <property type="protein sequence ID" value="RGB77036.1"/>
    <property type="molecule type" value="Genomic_DNA"/>
</dbReference>
<feature type="signal peptide" evidence="2">
    <location>
        <begin position="1"/>
        <end position="25"/>
    </location>
</feature>
<organism evidence="4 5">
    <name type="scientific">Anaerococcus nagyae</name>
    <dbReference type="NCBI Taxonomy" id="1755241"/>
    <lineage>
        <taxon>Bacteria</taxon>
        <taxon>Bacillati</taxon>
        <taxon>Bacillota</taxon>
        <taxon>Tissierellia</taxon>
        <taxon>Tissierellales</taxon>
        <taxon>Peptoniphilaceae</taxon>
        <taxon>Anaerococcus</taxon>
    </lineage>
</organism>
<name>A0A3E2TJ71_9FIRM</name>
<gene>
    <name evidence="4" type="ORF">DXA39_02075</name>
</gene>
<keyword evidence="2" id="KW-0732">Signal</keyword>
<keyword evidence="5" id="KW-1185">Reference proteome</keyword>
<dbReference type="PANTHER" id="PTHR34135:SF2">
    <property type="entry name" value="LYSOZYME"/>
    <property type="match status" value="1"/>
</dbReference>
<dbReference type="InterPro" id="IPR002053">
    <property type="entry name" value="Glyco_hydro_25"/>
</dbReference>
<dbReference type="GO" id="GO:0009253">
    <property type="term" value="P:peptidoglycan catabolic process"/>
    <property type="evidence" value="ECO:0007669"/>
    <property type="project" value="InterPro"/>
</dbReference>
<dbReference type="AlphaFoldDB" id="A0A3E2TJ71"/>